<dbReference type="Proteomes" id="UP000616724">
    <property type="component" value="Unassembled WGS sequence"/>
</dbReference>
<dbReference type="InterPro" id="IPR045999">
    <property type="entry name" value="DUF5955"/>
</dbReference>
<evidence type="ECO:0000313" key="1">
    <source>
        <dbReference type="EMBL" id="GIH77558.1"/>
    </source>
</evidence>
<accession>A0A8J3RM81</accession>
<keyword evidence="2" id="KW-1185">Reference proteome</keyword>
<sequence>MTGSNSGFQITGGVFNGPMAAGTGARAVQNIGADSGGVDVDRAAELLTLVRELAQRHADELGDPRPVLRDADGIETELQQEEPDREYLSDSLGRIARRVTSVAAIAEAVAALTNLIL</sequence>
<proteinExistence type="predicted"/>
<evidence type="ECO:0000313" key="2">
    <source>
        <dbReference type="Proteomes" id="UP000616724"/>
    </source>
</evidence>
<comment type="caution">
    <text evidence="1">The sequence shown here is derived from an EMBL/GenBank/DDBJ whole genome shotgun (WGS) entry which is preliminary data.</text>
</comment>
<dbReference type="AlphaFoldDB" id="A0A8J3RM81"/>
<dbReference type="EMBL" id="BOOH01000033">
    <property type="protein sequence ID" value="GIH77558.1"/>
    <property type="molecule type" value="Genomic_DNA"/>
</dbReference>
<gene>
    <name evidence="1" type="ORF">Plo01_39870</name>
</gene>
<protein>
    <submittedName>
        <fullName evidence="1">Uncharacterized protein</fullName>
    </submittedName>
</protein>
<dbReference type="RefSeq" id="WP_203892126.1">
    <property type="nucleotide sequence ID" value="NZ_BOOH01000033.1"/>
</dbReference>
<organism evidence="1 2">
    <name type="scientific">Planobispora longispora</name>
    <dbReference type="NCBI Taxonomy" id="28887"/>
    <lineage>
        <taxon>Bacteria</taxon>
        <taxon>Bacillati</taxon>
        <taxon>Actinomycetota</taxon>
        <taxon>Actinomycetes</taxon>
        <taxon>Streptosporangiales</taxon>
        <taxon>Streptosporangiaceae</taxon>
        <taxon>Planobispora</taxon>
    </lineage>
</organism>
<reference evidence="1 2" key="1">
    <citation type="submission" date="2021-01" db="EMBL/GenBank/DDBJ databases">
        <title>Whole genome shotgun sequence of Planobispora longispora NBRC 13918.</title>
        <authorList>
            <person name="Komaki H."/>
            <person name="Tamura T."/>
        </authorList>
    </citation>
    <scope>NUCLEOTIDE SEQUENCE [LARGE SCALE GENOMIC DNA]</scope>
    <source>
        <strain evidence="1 2">NBRC 13918</strain>
    </source>
</reference>
<dbReference type="Pfam" id="PF19380">
    <property type="entry name" value="DUF5955"/>
    <property type="match status" value="1"/>
</dbReference>
<name>A0A8J3RM81_9ACTN</name>